<dbReference type="Proteomes" id="UP000828390">
    <property type="component" value="Unassembled WGS sequence"/>
</dbReference>
<evidence type="ECO:0000313" key="2">
    <source>
        <dbReference type="EMBL" id="KAH3714815.1"/>
    </source>
</evidence>
<dbReference type="AlphaFoldDB" id="A0A9D4HC38"/>
<proteinExistence type="predicted"/>
<reference evidence="2" key="1">
    <citation type="journal article" date="2019" name="bioRxiv">
        <title>The Genome of the Zebra Mussel, Dreissena polymorpha: A Resource for Invasive Species Research.</title>
        <authorList>
            <person name="McCartney M.A."/>
            <person name="Auch B."/>
            <person name="Kono T."/>
            <person name="Mallez S."/>
            <person name="Zhang Y."/>
            <person name="Obille A."/>
            <person name="Becker A."/>
            <person name="Abrahante J.E."/>
            <person name="Garbe J."/>
            <person name="Badalamenti J.P."/>
            <person name="Herman A."/>
            <person name="Mangelson H."/>
            <person name="Liachko I."/>
            <person name="Sullivan S."/>
            <person name="Sone E.D."/>
            <person name="Koren S."/>
            <person name="Silverstein K.A.T."/>
            <person name="Beckman K.B."/>
            <person name="Gohl D.M."/>
        </authorList>
    </citation>
    <scope>NUCLEOTIDE SEQUENCE</scope>
    <source>
        <strain evidence="2">Duluth1</strain>
        <tissue evidence="2">Whole animal</tissue>
    </source>
</reference>
<feature type="chain" id="PRO_5038452606" evidence="1">
    <location>
        <begin position="18"/>
        <end position="146"/>
    </location>
</feature>
<gene>
    <name evidence="2" type="ORF">DPMN_057516</name>
</gene>
<accession>A0A9D4HC38</accession>
<feature type="signal peptide" evidence="1">
    <location>
        <begin position="1"/>
        <end position="17"/>
    </location>
</feature>
<keyword evidence="1" id="KW-0732">Signal</keyword>
<organism evidence="2 3">
    <name type="scientific">Dreissena polymorpha</name>
    <name type="common">Zebra mussel</name>
    <name type="synonym">Mytilus polymorpha</name>
    <dbReference type="NCBI Taxonomy" id="45954"/>
    <lineage>
        <taxon>Eukaryota</taxon>
        <taxon>Metazoa</taxon>
        <taxon>Spiralia</taxon>
        <taxon>Lophotrochozoa</taxon>
        <taxon>Mollusca</taxon>
        <taxon>Bivalvia</taxon>
        <taxon>Autobranchia</taxon>
        <taxon>Heteroconchia</taxon>
        <taxon>Euheterodonta</taxon>
        <taxon>Imparidentia</taxon>
        <taxon>Neoheterodontei</taxon>
        <taxon>Myida</taxon>
        <taxon>Dreissenoidea</taxon>
        <taxon>Dreissenidae</taxon>
        <taxon>Dreissena</taxon>
    </lineage>
</organism>
<reference evidence="2" key="2">
    <citation type="submission" date="2020-11" db="EMBL/GenBank/DDBJ databases">
        <authorList>
            <person name="McCartney M.A."/>
            <person name="Auch B."/>
            <person name="Kono T."/>
            <person name="Mallez S."/>
            <person name="Becker A."/>
            <person name="Gohl D.M."/>
            <person name="Silverstein K.A.T."/>
            <person name="Koren S."/>
            <person name="Bechman K.B."/>
            <person name="Herman A."/>
            <person name="Abrahante J.E."/>
            <person name="Garbe J."/>
        </authorList>
    </citation>
    <scope>NUCLEOTIDE SEQUENCE</scope>
    <source>
        <strain evidence="2">Duluth1</strain>
        <tissue evidence="2">Whole animal</tissue>
    </source>
</reference>
<evidence type="ECO:0000313" key="3">
    <source>
        <dbReference type="Proteomes" id="UP000828390"/>
    </source>
</evidence>
<keyword evidence="3" id="KW-1185">Reference proteome</keyword>
<name>A0A9D4HC38_DREPO</name>
<protein>
    <submittedName>
        <fullName evidence="2">Uncharacterized protein</fullName>
    </submittedName>
</protein>
<dbReference type="EMBL" id="JAIWYP010000013">
    <property type="protein sequence ID" value="KAH3714815.1"/>
    <property type="molecule type" value="Genomic_DNA"/>
</dbReference>
<evidence type="ECO:0000256" key="1">
    <source>
        <dbReference type="SAM" id="SignalP"/>
    </source>
</evidence>
<sequence length="146" mass="16317">MCLMIYVLGSVILLAYGGQCELTLDNVYGMLSARLDTMLLEKNIMKKEQDIMRTVIMDLMTSMTATNQQLKDVAAAEVGQRTHLLRRGLEKEKAATQSRFNSVQKTLEKTQSDIKCAANTTRAQISTVERNLAATKNNTKTLQSRV</sequence>
<comment type="caution">
    <text evidence="2">The sequence shown here is derived from an EMBL/GenBank/DDBJ whole genome shotgun (WGS) entry which is preliminary data.</text>
</comment>